<dbReference type="OrthoDB" id="9798585at2"/>
<keyword evidence="3" id="KW-1185">Reference proteome</keyword>
<evidence type="ECO:0000313" key="3">
    <source>
        <dbReference type="Proteomes" id="UP000192602"/>
    </source>
</evidence>
<dbReference type="InterPro" id="IPR013096">
    <property type="entry name" value="Cupin_2"/>
</dbReference>
<name>A0A1W1WQY2_9BACT</name>
<dbReference type="AlphaFoldDB" id="A0A1W1WQY2"/>
<protein>
    <submittedName>
        <fullName evidence="2">Cupin 2 domain-containing protein</fullName>
    </submittedName>
</protein>
<sequence>MNIYDGEVPREDEVFTTLHKTDAIEIVRIISGEVATPKEFIDTKDEWVVLLKGKAKLQMDERIYELEAGDTLFIPANTSHFLLSVTPGSLWLAVHYDPKRCG</sequence>
<feature type="domain" description="Cupin type-2" evidence="1">
    <location>
        <begin position="27"/>
        <end position="82"/>
    </location>
</feature>
<proteinExistence type="predicted"/>
<dbReference type="InterPro" id="IPR011051">
    <property type="entry name" value="RmlC_Cupin_sf"/>
</dbReference>
<dbReference type="Proteomes" id="UP000192602">
    <property type="component" value="Unassembled WGS sequence"/>
</dbReference>
<dbReference type="SUPFAM" id="SSF51182">
    <property type="entry name" value="RmlC-like cupins"/>
    <property type="match status" value="1"/>
</dbReference>
<organism evidence="2 3">
    <name type="scientific">Nitratiruptor tergarcus DSM 16512</name>
    <dbReference type="NCBI Taxonomy" id="1069081"/>
    <lineage>
        <taxon>Bacteria</taxon>
        <taxon>Pseudomonadati</taxon>
        <taxon>Campylobacterota</taxon>
        <taxon>Epsilonproteobacteria</taxon>
        <taxon>Nautiliales</taxon>
        <taxon>Nitratiruptoraceae</taxon>
        <taxon>Nitratiruptor</taxon>
    </lineage>
</organism>
<evidence type="ECO:0000259" key="1">
    <source>
        <dbReference type="Pfam" id="PF07883"/>
    </source>
</evidence>
<dbReference type="STRING" id="1069081.SAMN05660197_0182"/>
<dbReference type="Gene3D" id="2.60.120.10">
    <property type="entry name" value="Jelly Rolls"/>
    <property type="match status" value="1"/>
</dbReference>
<reference evidence="3" key="1">
    <citation type="submission" date="2017-04" db="EMBL/GenBank/DDBJ databases">
        <authorList>
            <person name="Varghese N."/>
            <person name="Submissions S."/>
        </authorList>
    </citation>
    <scope>NUCLEOTIDE SEQUENCE [LARGE SCALE GENOMIC DNA]</scope>
    <source>
        <strain evidence="3">DSM 16512</strain>
    </source>
</reference>
<dbReference type="InterPro" id="IPR014710">
    <property type="entry name" value="RmlC-like_jellyroll"/>
</dbReference>
<accession>A0A1W1WQY2</accession>
<gene>
    <name evidence="2" type="ORF">SAMN05660197_0182</name>
</gene>
<dbReference type="RefSeq" id="WP_084274717.1">
    <property type="nucleotide sequence ID" value="NZ_AP026671.1"/>
</dbReference>
<evidence type="ECO:0000313" key="2">
    <source>
        <dbReference type="EMBL" id="SMC08430.1"/>
    </source>
</evidence>
<dbReference type="Pfam" id="PF07883">
    <property type="entry name" value="Cupin_2"/>
    <property type="match status" value="1"/>
</dbReference>
<dbReference type="EMBL" id="FWWZ01000001">
    <property type="protein sequence ID" value="SMC08430.1"/>
    <property type="molecule type" value="Genomic_DNA"/>
</dbReference>